<feature type="region of interest" description="Disordered" evidence="2">
    <location>
        <begin position="169"/>
        <end position="199"/>
    </location>
</feature>
<sequence>MEYLIESIHQKLCEKLEDQTRIITESVTKSVVSSINVKLAELTEENKKLKSEIVVLKDKVKFLEDGKRKNNLVFFGIHENQQEEPNLLTHILKLINNSTGLSLDPKELSSAYRLGKKSENPRPVLVNFTSLWRKYEVLKMETNSHLTWKTCHIKKDKLVIYENTREKSEKRKRNFSESPKQYQPQSTTQKRDEKIHKNITSSITPSRIENKILYIATLNCLSLRTHEKLTELELALLKINWDILGLSEIRRIGESIEDHKEYIFYHKGEIKGSHGVGFMVKKYLQPNIEEFKGISDRIAILYINLPGFKDN</sequence>
<organism evidence="3 4">
    <name type="scientific">Pieris macdunnoughi</name>
    <dbReference type="NCBI Taxonomy" id="345717"/>
    <lineage>
        <taxon>Eukaryota</taxon>
        <taxon>Metazoa</taxon>
        <taxon>Ecdysozoa</taxon>
        <taxon>Arthropoda</taxon>
        <taxon>Hexapoda</taxon>
        <taxon>Insecta</taxon>
        <taxon>Pterygota</taxon>
        <taxon>Neoptera</taxon>
        <taxon>Endopterygota</taxon>
        <taxon>Lepidoptera</taxon>
        <taxon>Glossata</taxon>
        <taxon>Ditrysia</taxon>
        <taxon>Papilionoidea</taxon>
        <taxon>Pieridae</taxon>
        <taxon>Pierinae</taxon>
        <taxon>Pieris</taxon>
    </lineage>
</organism>
<gene>
    <name evidence="3" type="ORF">PMACD_LOCUS13050</name>
</gene>
<evidence type="ECO:0000313" key="4">
    <source>
        <dbReference type="Proteomes" id="UP000663880"/>
    </source>
</evidence>
<dbReference type="EMBL" id="CAJOBZ010000057">
    <property type="protein sequence ID" value="CAF4921294.1"/>
    <property type="molecule type" value="Genomic_DNA"/>
</dbReference>
<dbReference type="AlphaFoldDB" id="A0A821WAQ6"/>
<dbReference type="Gene3D" id="3.60.10.10">
    <property type="entry name" value="Endonuclease/exonuclease/phosphatase"/>
    <property type="match status" value="1"/>
</dbReference>
<dbReference type="InterPro" id="IPR036691">
    <property type="entry name" value="Endo/exonu/phosph_ase_sf"/>
</dbReference>
<name>A0A821WAQ6_9NEOP</name>
<keyword evidence="4" id="KW-1185">Reference proteome</keyword>
<comment type="caution">
    <text evidence="3">The sequence shown here is derived from an EMBL/GenBank/DDBJ whole genome shotgun (WGS) entry which is preliminary data.</text>
</comment>
<feature type="coiled-coil region" evidence="1">
    <location>
        <begin position="32"/>
        <end position="66"/>
    </location>
</feature>
<accession>A0A821WAQ6</accession>
<evidence type="ECO:0000256" key="2">
    <source>
        <dbReference type="SAM" id="MobiDB-lite"/>
    </source>
</evidence>
<proteinExistence type="predicted"/>
<reference evidence="3" key="1">
    <citation type="submission" date="2021-02" db="EMBL/GenBank/DDBJ databases">
        <authorList>
            <person name="Steward A R."/>
        </authorList>
    </citation>
    <scope>NUCLEOTIDE SEQUENCE</scope>
</reference>
<feature type="compositionally biased region" description="Polar residues" evidence="2">
    <location>
        <begin position="176"/>
        <end position="188"/>
    </location>
</feature>
<dbReference type="OrthoDB" id="7395641at2759"/>
<keyword evidence="1" id="KW-0175">Coiled coil</keyword>
<evidence type="ECO:0000313" key="3">
    <source>
        <dbReference type="EMBL" id="CAF4921294.1"/>
    </source>
</evidence>
<protein>
    <recommendedName>
        <fullName evidence="5">Endonuclease-reverse transcriptase</fullName>
    </recommendedName>
</protein>
<dbReference type="Proteomes" id="UP000663880">
    <property type="component" value="Unassembled WGS sequence"/>
</dbReference>
<dbReference type="SUPFAM" id="SSF56219">
    <property type="entry name" value="DNase I-like"/>
    <property type="match status" value="1"/>
</dbReference>
<evidence type="ECO:0000256" key="1">
    <source>
        <dbReference type="SAM" id="Coils"/>
    </source>
</evidence>
<evidence type="ECO:0008006" key="5">
    <source>
        <dbReference type="Google" id="ProtNLM"/>
    </source>
</evidence>
<dbReference type="Gene3D" id="3.30.70.1820">
    <property type="entry name" value="L1 transposable element, RRM domain"/>
    <property type="match status" value="1"/>
</dbReference>